<dbReference type="HOGENOM" id="CLU_055676_0_0_1"/>
<dbReference type="AlphaFoldDB" id="U9UQN6"/>
<reference evidence="1" key="1">
    <citation type="submission" date="2013-07" db="EMBL/GenBank/DDBJ databases">
        <title>The genome of an arbuscular mycorrhizal fungus provides insights into the evolution of the oldest plant symbiosis.</title>
        <authorList>
            <consortium name="DOE Joint Genome Institute"/>
            <person name="Tisserant E."/>
            <person name="Malbreil M."/>
            <person name="Kuo A."/>
            <person name="Kohler A."/>
            <person name="Symeonidi A."/>
            <person name="Balestrini R."/>
            <person name="Charron P."/>
            <person name="Duensing N."/>
            <person name="Frei-dit-Frey N."/>
            <person name="Gianinazzi-Pearson V."/>
            <person name="Gilbert B."/>
            <person name="Handa Y."/>
            <person name="Hijri M."/>
            <person name="Kaul R."/>
            <person name="Kawaguchi M."/>
            <person name="Krajinski F."/>
            <person name="Lammers P."/>
            <person name="Lapierre D."/>
            <person name="Masclaux F.G."/>
            <person name="Murat C."/>
            <person name="Morin E."/>
            <person name="Ndikumana S."/>
            <person name="Pagni M."/>
            <person name="Petitpierre D."/>
            <person name="Requena N."/>
            <person name="Rosikiewicz P."/>
            <person name="Riley R."/>
            <person name="Saito K."/>
            <person name="San Clemente H."/>
            <person name="Shapiro H."/>
            <person name="van Tuinen D."/>
            <person name="Becard G."/>
            <person name="Bonfante P."/>
            <person name="Paszkowski U."/>
            <person name="Shachar-Hill Y."/>
            <person name="Young J.P."/>
            <person name="Sanders I.R."/>
            <person name="Henrissat B."/>
            <person name="Rensing S.A."/>
            <person name="Grigoriev I.V."/>
            <person name="Corradi N."/>
            <person name="Roux C."/>
            <person name="Martin F."/>
        </authorList>
    </citation>
    <scope>NUCLEOTIDE SEQUENCE</scope>
    <source>
        <strain evidence="1">DAOM 197198</strain>
    </source>
</reference>
<accession>U9UQN6</accession>
<name>U9UQN6_RHIID</name>
<dbReference type="EMBL" id="KI279702">
    <property type="protein sequence ID" value="ESA17911.1"/>
    <property type="molecule type" value="Genomic_DNA"/>
</dbReference>
<dbReference type="VEuPathDB" id="FungiDB:RhiirFUN_001518"/>
<organism evidence="1">
    <name type="scientific">Rhizophagus irregularis (strain DAOM 181602 / DAOM 197198 / MUCL 43194)</name>
    <name type="common">Arbuscular mycorrhizal fungus</name>
    <name type="synonym">Glomus intraradices</name>
    <dbReference type="NCBI Taxonomy" id="747089"/>
    <lineage>
        <taxon>Eukaryota</taxon>
        <taxon>Fungi</taxon>
        <taxon>Fungi incertae sedis</taxon>
        <taxon>Mucoromycota</taxon>
        <taxon>Glomeromycotina</taxon>
        <taxon>Glomeromycetes</taxon>
        <taxon>Glomerales</taxon>
        <taxon>Glomeraceae</taxon>
        <taxon>Rhizophagus</taxon>
    </lineage>
</organism>
<protein>
    <submittedName>
        <fullName evidence="1">Uncharacterized protein</fullName>
    </submittedName>
</protein>
<proteinExistence type="predicted"/>
<evidence type="ECO:0000313" key="1">
    <source>
        <dbReference type="EMBL" id="ESA17911.1"/>
    </source>
</evidence>
<gene>
    <name evidence="1" type="ORF">GLOINDRAFT_321049</name>
</gene>
<sequence>MYVVDHHFLTNFFTLFKKDYDKYGKQLNMELTERELLVQQLNFDWNSSNKNPHCFHVNSQETYQPSYDKQRPRTMDDLLTQSNFLSNYLSQPNIVELQNKERVDKNICSSCNHQNKPVNDFNLSKLFDCVLAPSIVDYNKLLTRIDNILNHFTTLHNQHHDYIMNIKEELNTFRETMTNQINMHEKALEKRVEEILARSLEANREKYQNFIKDEISKQSSFILSQINESFNTLVDRIPQDKYIQINSLNQLFSNEITKETSEHRYSFEHVYDPSQNVINMEDVIIHSGNMDGSDLTSYSTDMQEKEIVPTSSTNSIIDVVKSECKKLNYLQKIFLKKCLFFILLLINNQNLAKFVFDARKLGQNYTLKIAVHHSISSISHIKIYALDFEYIQVLSIYLQRVLETYHVLLVH</sequence>